<dbReference type="EMBL" id="CYRY02008691">
    <property type="protein sequence ID" value="VCW77352.1"/>
    <property type="molecule type" value="Genomic_DNA"/>
</dbReference>
<name>A0A9X9LN70_GULGU</name>
<protein>
    <submittedName>
        <fullName evidence="2">Uncharacterized protein</fullName>
    </submittedName>
</protein>
<dbReference type="GO" id="GO:0016020">
    <property type="term" value="C:membrane"/>
    <property type="evidence" value="ECO:0007669"/>
    <property type="project" value="InterPro"/>
</dbReference>
<dbReference type="GO" id="GO:0004983">
    <property type="term" value="F:neuropeptide Y receptor activity"/>
    <property type="evidence" value="ECO:0007669"/>
    <property type="project" value="InterPro"/>
</dbReference>
<evidence type="ECO:0000256" key="1">
    <source>
        <dbReference type="SAM" id="MobiDB-lite"/>
    </source>
</evidence>
<comment type="caution">
    <text evidence="2">The sequence shown here is derived from an EMBL/GenBank/DDBJ whole genome shotgun (WGS) entry which is preliminary data.</text>
</comment>
<gene>
    <name evidence="2" type="ORF">BN2614_LOCUS1</name>
</gene>
<dbReference type="InterPro" id="IPR001402">
    <property type="entry name" value="Prolrel_pep_rcpt"/>
</dbReference>
<dbReference type="Proteomes" id="UP000269945">
    <property type="component" value="Unassembled WGS sequence"/>
</dbReference>
<evidence type="ECO:0000313" key="3">
    <source>
        <dbReference type="Proteomes" id="UP000269945"/>
    </source>
</evidence>
<sequence length="60" mass="6054">MASLPTQEPPVPDLFSGLPPAASTPANQSTEASAVNGSAADPGAQAITPFQSLQLVHQLK</sequence>
<evidence type="ECO:0000313" key="2">
    <source>
        <dbReference type="EMBL" id="VCW77352.1"/>
    </source>
</evidence>
<feature type="region of interest" description="Disordered" evidence="1">
    <location>
        <begin position="1"/>
        <end position="43"/>
    </location>
</feature>
<feature type="compositionally biased region" description="Polar residues" evidence="1">
    <location>
        <begin position="24"/>
        <end position="36"/>
    </location>
</feature>
<organism evidence="2 3">
    <name type="scientific">Gulo gulo</name>
    <name type="common">Wolverine</name>
    <name type="synonym">Gluton</name>
    <dbReference type="NCBI Taxonomy" id="48420"/>
    <lineage>
        <taxon>Eukaryota</taxon>
        <taxon>Metazoa</taxon>
        <taxon>Chordata</taxon>
        <taxon>Craniata</taxon>
        <taxon>Vertebrata</taxon>
        <taxon>Euteleostomi</taxon>
        <taxon>Mammalia</taxon>
        <taxon>Eutheria</taxon>
        <taxon>Laurasiatheria</taxon>
        <taxon>Carnivora</taxon>
        <taxon>Caniformia</taxon>
        <taxon>Musteloidea</taxon>
        <taxon>Mustelidae</taxon>
        <taxon>Guloninae</taxon>
        <taxon>Gulo</taxon>
    </lineage>
</organism>
<keyword evidence="3" id="KW-1185">Reference proteome</keyword>
<accession>A0A9X9LN70</accession>
<dbReference type="AlphaFoldDB" id="A0A9X9LN70"/>
<proteinExistence type="predicted"/>
<feature type="non-terminal residue" evidence="2">
    <location>
        <position position="60"/>
    </location>
</feature>
<reference evidence="2 3" key="1">
    <citation type="submission" date="2018-10" db="EMBL/GenBank/DDBJ databases">
        <authorList>
            <person name="Ekblom R."/>
            <person name="Jareborg N."/>
        </authorList>
    </citation>
    <scope>NUCLEOTIDE SEQUENCE [LARGE SCALE GENOMIC DNA]</scope>
    <source>
        <tissue evidence="2">Muscle</tissue>
    </source>
</reference>
<dbReference type="PRINTS" id="PR01018">
    <property type="entry name" value="PRPRECEPTOR"/>
</dbReference>